<evidence type="ECO:0000313" key="1">
    <source>
        <dbReference type="EMBL" id="GAL30337.1"/>
    </source>
</evidence>
<accession>A0ABQ0JNJ3</accession>
<name>A0ABQ0JNJ3_9VIBR</name>
<protein>
    <submittedName>
        <fullName evidence="1">Uncharacterized protein</fullName>
    </submittedName>
</protein>
<reference evidence="2" key="1">
    <citation type="submission" date="2014-09" db="EMBL/GenBank/DDBJ databases">
        <title>Vibrio variabilis JCM 19239. (C206) whole genome shotgun sequence.</title>
        <authorList>
            <person name="Sawabe T."/>
            <person name="Meirelles P."/>
            <person name="Nakanishi M."/>
            <person name="Sayaka M."/>
            <person name="Hattori M."/>
            <person name="Ohkuma M."/>
        </authorList>
    </citation>
    <scope>NUCLEOTIDE SEQUENCE [LARGE SCALE GENOMIC DNA]</scope>
    <source>
        <strain evidence="2">JCM 19239</strain>
    </source>
</reference>
<keyword evidence="2" id="KW-1185">Reference proteome</keyword>
<sequence>MLKITFKIDGKPVKPNDIGDVIRATFFVAIENHVRETLGVLTCPIHHEAPQITIHGDDLDNMSFEFNGCCDELISMVEELFNQQEVS</sequence>
<organism evidence="1 2">
    <name type="scientific">Vibrio variabilis</name>
    <dbReference type="NCBI Taxonomy" id="990271"/>
    <lineage>
        <taxon>Bacteria</taxon>
        <taxon>Pseudomonadati</taxon>
        <taxon>Pseudomonadota</taxon>
        <taxon>Gammaproteobacteria</taxon>
        <taxon>Vibrionales</taxon>
        <taxon>Vibrionaceae</taxon>
        <taxon>Vibrio</taxon>
    </lineage>
</organism>
<dbReference type="EMBL" id="BBMS01000091">
    <property type="protein sequence ID" value="GAL30337.1"/>
    <property type="molecule type" value="Genomic_DNA"/>
</dbReference>
<comment type="caution">
    <text evidence="1">The sequence shown here is derived from an EMBL/GenBank/DDBJ whole genome shotgun (WGS) entry which is preliminary data.</text>
</comment>
<dbReference type="Proteomes" id="UP000029223">
    <property type="component" value="Unassembled WGS sequence"/>
</dbReference>
<proteinExistence type="predicted"/>
<evidence type="ECO:0000313" key="2">
    <source>
        <dbReference type="Proteomes" id="UP000029223"/>
    </source>
</evidence>
<gene>
    <name evidence="1" type="ORF">JCM19239_2683</name>
</gene>
<reference evidence="2" key="2">
    <citation type="submission" date="2014-09" db="EMBL/GenBank/DDBJ databases">
        <authorList>
            <consortium name="NBRP consortium"/>
            <person name="Sawabe T."/>
            <person name="Meirelles P."/>
            <person name="Nakanishi M."/>
            <person name="Sayaka M."/>
            <person name="Hattori M."/>
            <person name="Ohkuma M."/>
        </authorList>
    </citation>
    <scope>NUCLEOTIDE SEQUENCE [LARGE SCALE GENOMIC DNA]</scope>
    <source>
        <strain evidence="2">JCM 19239</strain>
    </source>
</reference>